<accession>A0A6B3LE65</accession>
<proteinExistence type="predicted"/>
<organism evidence="1 2">
    <name type="scientific">Sulfuriroseicoccus oceanibius</name>
    <dbReference type="NCBI Taxonomy" id="2707525"/>
    <lineage>
        <taxon>Bacteria</taxon>
        <taxon>Pseudomonadati</taxon>
        <taxon>Verrucomicrobiota</taxon>
        <taxon>Verrucomicrobiia</taxon>
        <taxon>Verrucomicrobiales</taxon>
        <taxon>Verrucomicrobiaceae</taxon>
        <taxon>Sulfuriroseicoccus</taxon>
    </lineage>
</organism>
<gene>
    <name evidence="1" type="ORF">G3M56_005410</name>
</gene>
<dbReference type="PROSITE" id="PS51257">
    <property type="entry name" value="PROKAR_LIPOPROTEIN"/>
    <property type="match status" value="1"/>
</dbReference>
<keyword evidence="2" id="KW-1185">Reference proteome</keyword>
<sequence length="251" mass="27565">MMSSVFRLMVTPMLVLALLSSSCGGSGNSEKVTERDLYVVNGASGWTSEWWVNGEPVFVGWGQYGKDISKFVGDGENLIRLKASPLRENVGSEPEFRLVRSKSLFKQGELLHAFSREGDDYVPFSMNLLSGRSVMWRDGEVLSDIPQAELSAVANYALSCVAGGADERRDVNLVEWDAGAEGFGELLLVDAQVAPMDSYCLRVGSKLCLVWSDRGALLRGSVEMEGGGKMNVFVEFLYIYKKGGVWFVLFA</sequence>
<dbReference type="RefSeq" id="WP_235203602.1">
    <property type="nucleotide sequence ID" value="NZ_CP066776.1"/>
</dbReference>
<dbReference type="KEGG" id="soa:G3M56_005410"/>
<evidence type="ECO:0000313" key="1">
    <source>
        <dbReference type="EMBL" id="QQL46018.1"/>
    </source>
</evidence>
<dbReference type="AlphaFoldDB" id="A0A6B3LE65"/>
<evidence type="ECO:0000313" key="2">
    <source>
        <dbReference type="Proteomes" id="UP000475117"/>
    </source>
</evidence>
<reference evidence="1 2" key="1">
    <citation type="submission" date="2020-12" db="EMBL/GenBank/DDBJ databases">
        <title>Sulforoseuscoccus oceanibium gen. nov., sp. nov., a representative of the phylum Verrucomicrobia with special cytoplasmic membrane, and proposal of Sulforoseuscoccusaceae fam. nov.</title>
        <authorList>
            <person name="Xi F."/>
        </authorList>
    </citation>
    <scope>NUCLEOTIDE SEQUENCE [LARGE SCALE GENOMIC DNA]</scope>
    <source>
        <strain evidence="1 2">T37</strain>
    </source>
</reference>
<protein>
    <submittedName>
        <fullName evidence="1">Uncharacterized protein</fullName>
    </submittedName>
</protein>
<dbReference type="Proteomes" id="UP000475117">
    <property type="component" value="Chromosome"/>
</dbReference>
<dbReference type="EMBL" id="CP066776">
    <property type="protein sequence ID" value="QQL46018.1"/>
    <property type="molecule type" value="Genomic_DNA"/>
</dbReference>
<name>A0A6B3LE65_9BACT</name>